<dbReference type="CDD" id="cd06558">
    <property type="entry name" value="crotonase-like"/>
    <property type="match status" value="1"/>
</dbReference>
<dbReference type="Proteomes" id="UP001143304">
    <property type="component" value="Unassembled WGS sequence"/>
</dbReference>
<dbReference type="InterPro" id="IPR014748">
    <property type="entry name" value="Enoyl-CoA_hydra_C"/>
</dbReference>
<dbReference type="InterPro" id="IPR029045">
    <property type="entry name" value="ClpP/crotonase-like_dom_sf"/>
</dbReference>
<dbReference type="InterPro" id="IPR001753">
    <property type="entry name" value="Enoyl-CoA_hydra/iso"/>
</dbReference>
<name>A0ABT3T485_9GAMM</name>
<accession>A0ABT3T485</accession>
<dbReference type="InterPro" id="IPR045002">
    <property type="entry name" value="Ech1-like"/>
</dbReference>
<dbReference type="EMBL" id="SHNO01000001">
    <property type="protein sequence ID" value="MCX2977095.1"/>
    <property type="molecule type" value="Genomic_DNA"/>
</dbReference>
<dbReference type="Gene3D" id="1.10.12.10">
    <property type="entry name" value="Lyase 2-enoyl-coa Hydratase, Chain A, domain 2"/>
    <property type="match status" value="1"/>
</dbReference>
<dbReference type="Gene3D" id="3.90.226.10">
    <property type="entry name" value="2-enoyl-CoA Hydratase, Chain A, domain 1"/>
    <property type="match status" value="1"/>
</dbReference>
<keyword evidence="3" id="KW-1185">Reference proteome</keyword>
<dbReference type="Pfam" id="PF00378">
    <property type="entry name" value="ECH_1"/>
    <property type="match status" value="1"/>
</dbReference>
<organism evidence="2 3">
    <name type="scientific">Candidatus Marimicrobium litorale</name>
    <dbReference type="NCBI Taxonomy" id="2518991"/>
    <lineage>
        <taxon>Bacteria</taxon>
        <taxon>Pseudomonadati</taxon>
        <taxon>Pseudomonadota</taxon>
        <taxon>Gammaproteobacteria</taxon>
        <taxon>Cellvibrionales</taxon>
        <taxon>Halieaceae</taxon>
        <taxon>Marimicrobium</taxon>
    </lineage>
</organism>
<proteinExistence type="inferred from homology"/>
<dbReference type="RefSeq" id="WP_279248824.1">
    <property type="nucleotide sequence ID" value="NZ_SHNO01000001.1"/>
</dbReference>
<dbReference type="PANTHER" id="PTHR43149">
    <property type="entry name" value="ENOYL-COA HYDRATASE"/>
    <property type="match status" value="1"/>
</dbReference>
<comment type="similarity">
    <text evidence="1">Belongs to the enoyl-CoA hydratase/isomerase family.</text>
</comment>
<reference evidence="2" key="1">
    <citation type="submission" date="2019-02" db="EMBL/GenBank/DDBJ databases">
        <authorList>
            <person name="Li S.-H."/>
        </authorList>
    </citation>
    <scope>NUCLEOTIDE SEQUENCE</scope>
    <source>
        <strain evidence="2">IMCC11814</strain>
    </source>
</reference>
<evidence type="ECO:0000256" key="1">
    <source>
        <dbReference type="ARBA" id="ARBA00005254"/>
    </source>
</evidence>
<sequence length="274" mass="29041">MAFSNSVLSIEIKEHIATLWLDRPEKRNAMSHEMWRGFPDAMKAIASEPEVRAVIIAGRGKSFCVGIDLADLGSGPGGEEPESGAAANLRQIEITQAFQAAITSIADCPLPVIAAIHSHCIGAGMDLVTACDIRLAAEDALFGVRETKIGIVADVGTLQRLPGIVTNGQVAELVYTGKDIDARRAEKIGLVNDVYVDAAAVLAAAEAMASEIASNAPLAVKGSKFILQQGEDLTKEQSLLLNGLWTMTTTLNSNDLTEAMHAFVEKRPAKFTGS</sequence>
<dbReference type="SUPFAM" id="SSF52096">
    <property type="entry name" value="ClpP/crotonase"/>
    <property type="match status" value="1"/>
</dbReference>
<evidence type="ECO:0000313" key="2">
    <source>
        <dbReference type="EMBL" id="MCX2977095.1"/>
    </source>
</evidence>
<comment type="caution">
    <text evidence="2">The sequence shown here is derived from an EMBL/GenBank/DDBJ whole genome shotgun (WGS) entry which is preliminary data.</text>
</comment>
<evidence type="ECO:0000313" key="3">
    <source>
        <dbReference type="Proteomes" id="UP001143304"/>
    </source>
</evidence>
<protein>
    <submittedName>
        <fullName evidence="2">Enoyl-CoA hydratase</fullName>
    </submittedName>
</protein>
<gene>
    <name evidence="2" type="ORF">EYC82_06975</name>
</gene>